<feature type="non-terminal residue" evidence="3">
    <location>
        <position position="142"/>
    </location>
</feature>
<feature type="transmembrane region" description="Helical" evidence="2">
    <location>
        <begin position="92"/>
        <end position="112"/>
    </location>
</feature>
<dbReference type="OrthoDB" id="10553205at2759"/>
<evidence type="ECO:0000256" key="2">
    <source>
        <dbReference type="SAM" id="Phobius"/>
    </source>
</evidence>
<comment type="caution">
    <text evidence="3">The sequence shown here is derived from an EMBL/GenBank/DDBJ whole genome shotgun (WGS) entry which is preliminary data.</text>
</comment>
<name>A0A643BWZ0_BALPH</name>
<sequence>CAGSPLVGRGPTADAVVRRLRDSFRLHGRARRQAGVAAGPLSEPSGKKKCRKSQQSAGEARNWGKPPRRCSDFGSGPGADPKPQRRPVHRGGAGFFSIAAAALSAFGALSGYTTFLGVGVHLASAAGTPVTDKFSVRTLQGP</sequence>
<accession>A0A643BWZ0</accession>
<proteinExistence type="predicted"/>
<keyword evidence="2" id="KW-0812">Transmembrane</keyword>
<dbReference type="AlphaFoldDB" id="A0A643BWZ0"/>
<evidence type="ECO:0000313" key="4">
    <source>
        <dbReference type="Proteomes" id="UP000437017"/>
    </source>
</evidence>
<keyword evidence="2" id="KW-0472">Membrane</keyword>
<keyword evidence="2" id="KW-1133">Transmembrane helix</keyword>
<keyword evidence="4" id="KW-1185">Reference proteome</keyword>
<gene>
    <name evidence="3" type="ORF">E2I00_017193</name>
</gene>
<dbReference type="Proteomes" id="UP000437017">
    <property type="component" value="Unassembled WGS sequence"/>
</dbReference>
<dbReference type="EMBL" id="SGJD01003826">
    <property type="protein sequence ID" value="KAB0392487.1"/>
    <property type="molecule type" value="Genomic_DNA"/>
</dbReference>
<evidence type="ECO:0000313" key="3">
    <source>
        <dbReference type="EMBL" id="KAB0392487.1"/>
    </source>
</evidence>
<evidence type="ECO:0000256" key="1">
    <source>
        <dbReference type="SAM" id="MobiDB-lite"/>
    </source>
</evidence>
<protein>
    <submittedName>
        <fullName evidence="3">Uncharacterized protein</fullName>
    </submittedName>
</protein>
<reference evidence="3 4" key="1">
    <citation type="journal article" date="2019" name="PLoS ONE">
        <title>Genomic analyses reveal an absence of contemporary introgressive admixture between fin whales and blue whales, despite known hybrids.</title>
        <authorList>
            <person name="Westbury M.V."/>
            <person name="Petersen B."/>
            <person name="Lorenzen E.D."/>
        </authorList>
    </citation>
    <scope>NUCLEOTIDE SEQUENCE [LARGE SCALE GENOMIC DNA]</scope>
    <source>
        <strain evidence="3">FinWhale-01</strain>
    </source>
</reference>
<feature type="region of interest" description="Disordered" evidence="1">
    <location>
        <begin position="28"/>
        <end position="90"/>
    </location>
</feature>
<organism evidence="3 4">
    <name type="scientific">Balaenoptera physalus</name>
    <name type="common">Fin whale</name>
    <name type="synonym">Balaena physalus</name>
    <dbReference type="NCBI Taxonomy" id="9770"/>
    <lineage>
        <taxon>Eukaryota</taxon>
        <taxon>Metazoa</taxon>
        <taxon>Chordata</taxon>
        <taxon>Craniata</taxon>
        <taxon>Vertebrata</taxon>
        <taxon>Euteleostomi</taxon>
        <taxon>Mammalia</taxon>
        <taxon>Eutheria</taxon>
        <taxon>Laurasiatheria</taxon>
        <taxon>Artiodactyla</taxon>
        <taxon>Whippomorpha</taxon>
        <taxon>Cetacea</taxon>
        <taxon>Mysticeti</taxon>
        <taxon>Balaenopteridae</taxon>
        <taxon>Balaenoptera</taxon>
    </lineage>
</organism>
<feature type="non-terminal residue" evidence="3">
    <location>
        <position position="1"/>
    </location>
</feature>